<proteinExistence type="predicted"/>
<feature type="domain" description="PRELI/MSF1" evidence="1">
    <location>
        <begin position="2"/>
        <end position="173"/>
    </location>
</feature>
<name>A0A2G5BKB4_COERN</name>
<evidence type="ECO:0000313" key="3">
    <source>
        <dbReference type="Proteomes" id="UP000242474"/>
    </source>
</evidence>
<accession>A0A2G5BKB4</accession>
<sequence length="188" mass="22062">MVRFFQQKHSYDYSWNTVSYAFLNRYPNPFATHVLTADTIEHRIDPSTGELHITRLLRKTNSVPRWARGIMRENDAYILEDVVVDPKGSTLVSKTRNITHTRLLKVEEKQTLTMDPFDGSRTQCKNETCIVSSIGYGLNSRIENFSLSRFSENIARSRKGMLYVLDLAQRRGLFRQRFRMEQHRLESQ</sequence>
<dbReference type="InterPro" id="IPR037365">
    <property type="entry name" value="Slowmo/Ups"/>
</dbReference>
<dbReference type="GO" id="GO:0005758">
    <property type="term" value="C:mitochondrial intermembrane space"/>
    <property type="evidence" value="ECO:0007669"/>
    <property type="project" value="InterPro"/>
</dbReference>
<organism evidence="2 3">
    <name type="scientific">Coemansia reversa (strain ATCC 12441 / NRRL 1564)</name>
    <dbReference type="NCBI Taxonomy" id="763665"/>
    <lineage>
        <taxon>Eukaryota</taxon>
        <taxon>Fungi</taxon>
        <taxon>Fungi incertae sedis</taxon>
        <taxon>Zoopagomycota</taxon>
        <taxon>Kickxellomycotina</taxon>
        <taxon>Kickxellomycetes</taxon>
        <taxon>Kickxellales</taxon>
        <taxon>Kickxellaceae</taxon>
        <taxon>Coemansia</taxon>
    </lineage>
</organism>
<dbReference type="PANTHER" id="PTHR11158">
    <property type="entry name" value="MSF1/PX19 RELATED"/>
    <property type="match status" value="1"/>
</dbReference>
<evidence type="ECO:0000259" key="1">
    <source>
        <dbReference type="PROSITE" id="PS50904"/>
    </source>
</evidence>
<dbReference type="OrthoDB" id="10056816at2759"/>
<dbReference type="EMBL" id="KZ303487">
    <property type="protein sequence ID" value="PIA19422.1"/>
    <property type="molecule type" value="Genomic_DNA"/>
</dbReference>
<dbReference type="PROSITE" id="PS50904">
    <property type="entry name" value="PRELI_MSF1"/>
    <property type="match status" value="1"/>
</dbReference>
<evidence type="ECO:0000313" key="2">
    <source>
        <dbReference type="EMBL" id="PIA19422.1"/>
    </source>
</evidence>
<dbReference type="Pfam" id="PF04707">
    <property type="entry name" value="PRELI"/>
    <property type="match status" value="1"/>
</dbReference>
<reference evidence="2 3" key="1">
    <citation type="journal article" date="2015" name="Genome Biol. Evol.">
        <title>Phylogenomic analyses indicate that early fungi evolved digesting cell walls of algal ancestors of land plants.</title>
        <authorList>
            <person name="Chang Y."/>
            <person name="Wang S."/>
            <person name="Sekimoto S."/>
            <person name="Aerts A.L."/>
            <person name="Choi C."/>
            <person name="Clum A."/>
            <person name="LaButti K.M."/>
            <person name="Lindquist E.A."/>
            <person name="Yee Ngan C."/>
            <person name="Ohm R.A."/>
            <person name="Salamov A.A."/>
            <person name="Grigoriev I.V."/>
            <person name="Spatafora J.W."/>
            <person name="Berbee M.L."/>
        </authorList>
    </citation>
    <scope>NUCLEOTIDE SEQUENCE [LARGE SCALE GENOMIC DNA]</scope>
    <source>
        <strain evidence="2 3">NRRL 1564</strain>
    </source>
</reference>
<protein>
    <submittedName>
        <fullName evidence="2">MSF1-domain-containing protein</fullName>
    </submittedName>
</protein>
<dbReference type="InterPro" id="IPR006797">
    <property type="entry name" value="PRELI/MSF1_dom"/>
</dbReference>
<gene>
    <name evidence="2" type="ORF">COEREDRAFT_84712</name>
</gene>
<dbReference type="STRING" id="763665.A0A2G5BKB4"/>
<dbReference type="AlphaFoldDB" id="A0A2G5BKB4"/>
<dbReference type="Proteomes" id="UP000242474">
    <property type="component" value="Unassembled WGS sequence"/>
</dbReference>
<keyword evidence="3" id="KW-1185">Reference proteome</keyword>